<dbReference type="GO" id="GO:0008324">
    <property type="term" value="F:monoatomic cation transmembrane transporter activity"/>
    <property type="evidence" value="ECO:0007669"/>
    <property type="project" value="InterPro"/>
</dbReference>
<feature type="domain" description="RCK C-terminal" evidence="8">
    <location>
        <begin position="212"/>
        <end position="299"/>
    </location>
</feature>
<dbReference type="SUPFAM" id="SSF116726">
    <property type="entry name" value="TrkA C-terminal domain-like"/>
    <property type="match status" value="2"/>
</dbReference>
<keyword evidence="2" id="KW-0813">Transport</keyword>
<feature type="transmembrane region" description="Helical" evidence="7">
    <location>
        <begin position="6"/>
        <end position="26"/>
    </location>
</feature>
<evidence type="ECO:0000256" key="3">
    <source>
        <dbReference type="ARBA" id="ARBA00022692"/>
    </source>
</evidence>
<keyword evidence="10" id="KW-1185">Reference proteome</keyword>
<sequence>MAGNTPLHLSTATITLFVALAAVLLFVTEWLTVDLIAMLILVTLVATGVISPEEGLEGFSNGATLTVAFMFVLSAALLKTGALQLLAGSMAERFRRRPKQATMLLILVVASVSAFINNTPVVAVFIPIVGRIAASAKIKPSKLLIPLSYASILGGMCTLIGTSTNILVSGIAESKGLPGFSVFTLAPVGLSLLVLGVLYLTYLGGRLLPDRDEDVSLAEQFALHDYLAEIVILDNPKLAGVRIMDSPIVRELDMDIIEVRRGSDRFTLPPGDFRLAADDTLKVRCDREKIKSLKDWVRLVDHSGSVRVMGTGLERDNSSLVEMVVTPNSEFVGKTLRQVDFRRSFRAVPLAVRHREETLHENLYQLPLKAGDVILAEIKSHYLTELQRIEQRQDSPFILLSSDTISDFKRTRFYFVLATIVGLIVLATAGITPISIAALGGVCLLVLGRTLTMKEAYEAIDWKIIFLLAGALSLGRAMSNSGLDTQVASLLTGVVSQWGTYALIAALYLVTNLLTEVMSNNATAALLAPVAIAAAQQLGVDPMPLLVTVTIAASASFMTPVGYQTNAMVYGAGRYRFTDFTRVGAPLNLICWVVTTLLVPLFFQL</sequence>
<reference evidence="9" key="1">
    <citation type="submission" date="2020-08" db="EMBL/GenBank/DDBJ databases">
        <title>Lewinella bacteria from marine environments.</title>
        <authorList>
            <person name="Zhong Y."/>
        </authorList>
    </citation>
    <scope>NUCLEOTIDE SEQUENCE</scope>
    <source>
        <strain evidence="9">KCTC 42187</strain>
    </source>
</reference>
<feature type="transmembrane region" description="Helical" evidence="7">
    <location>
        <begin position="63"/>
        <end position="83"/>
    </location>
</feature>
<evidence type="ECO:0000256" key="6">
    <source>
        <dbReference type="ARBA" id="ARBA00023136"/>
    </source>
</evidence>
<feature type="domain" description="RCK C-terminal" evidence="8">
    <location>
        <begin position="308"/>
        <end position="392"/>
    </location>
</feature>
<dbReference type="Gene3D" id="3.30.70.1450">
    <property type="entry name" value="Regulator of K+ conductance, C-terminal domain"/>
    <property type="match status" value="2"/>
</dbReference>
<feature type="transmembrane region" description="Helical" evidence="7">
    <location>
        <begin position="180"/>
        <end position="202"/>
    </location>
</feature>
<feature type="transmembrane region" description="Helical" evidence="7">
    <location>
        <begin position="149"/>
        <end position="168"/>
    </location>
</feature>
<proteinExistence type="predicted"/>
<feature type="transmembrane region" description="Helical" evidence="7">
    <location>
        <begin position="414"/>
        <end position="447"/>
    </location>
</feature>
<dbReference type="PANTHER" id="PTHR43652">
    <property type="entry name" value="BASIC AMINO ACID ANTIPORTER YFCC-RELATED"/>
    <property type="match status" value="1"/>
</dbReference>
<dbReference type="GO" id="GO:0005886">
    <property type="term" value="C:plasma membrane"/>
    <property type="evidence" value="ECO:0007669"/>
    <property type="project" value="TreeGrafter"/>
</dbReference>
<evidence type="ECO:0000256" key="7">
    <source>
        <dbReference type="SAM" id="Phobius"/>
    </source>
</evidence>
<evidence type="ECO:0000259" key="8">
    <source>
        <dbReference type="PROSITE" id="PS51202"/>
    </source>
</evidence>
<dbReference type="InterPro" id="IPR006037">
    <property type="entry name" value="RCK_C"/>
</dbReference>
<feature type="transmembrane region" description="Helical" evidence="7">
    <location>
        <begin position="459"/>
        <end position="478"/>
    </location>
</feature>
<dbReference type="Pfam" id="PF03600">
    <property type="entry name" value="CitMHS"/>
    <property type="match status" value="1"/>
</dbReference>
<keyword evidence="6 7" id="KW-0472">Membrane</keyword>
<evidence type="ECO:0000256" key="4">
    <source>
        <dbReference type="ARBA" id="ARBA00022737"/>
    </source>
</evidence>
<dbReference type="PANTHER" id="PTHR43652:SF2">
    <property type="entry name" value="BASIC AMINO ACID ANTIPORTER YFCC-RELATED"/>
    <property type="match status" value="1"/>
</dbReference>
<feature type="transmembrane region" description="Helical" evidence="7">
    <location>
        <begin position="490"/>
        <end position="510"/>
    </location>
</feature>
<feature type="transmembrane region" description="Helical" evidence="7">
    <location>
        <begin position="522"/>
        <end position="539"/>
    </location>
</feature>
<dbReference type="GO" id="GO:0006813">
    <property type="term" value="P:potassium ion transport"/>
    <property type="evidence" value="ECO:0007669"/>
    <property type="project" value="InterPro"/>
</dbReference>
<feature type="transmembrane region" description="Helical" evidence="7">
    <location>
        <begin position="545"/>
        <end position="563"/>
    </location>
</feature>
<dbReference type="EMBL" id="JACSIT010000152">
    <property type="protein sequence ID" value="MBC6996442.1"/>
    <property type="molecule type" value="Genomic_DNA"/>
</dbReference>
<feature type="transmembrane region" description="Helical" evidence="7">
    <location>
        <begin position="104"/>
        <end position="129"/>
    </location>
</feature>
<keyword evidence="4" id="KW-0677">Repeat</keyword>
<dbReference type="PROSITE" id="PS01271">
    <property type="entry name" value="NA_SULFATE"/>
    <property type="match status" value="1"/>
</dbReference>
<dbReference type="InterPro" id="IPR036721">
    <property type="entry name" value="RCK_C_sf"/>
</dbReference>
<accession>A0A923PTC0</accession>
<dbReference type="Pfam" id="PF02080">
    <property type="entry name" value="TrkA_C"/>
    <property type="match status" value="2"/>
</dbReference>
<protein>
    <submittedName>
        <fullName evidence="9">SLC13 family permease</fullName>
    </submittedName>
</protein>
<feature type="transmembrane region" description="Helical" evidence="7">
    <location>
        <begin position="33"/>
        <end position="51"/>
    </location>
</feature>
<evidence type="ECO:0000313" key="9">
    <source>
        <dbReference type="EMBL" id="MBC6996442.1"/>
    </source>
</evidence>
<name>A0A923PTC0_9BACT</name>
<comment type="subcellular location">
    <subcellularLocation>
        <location evidence="1">Membrane</location>
        <topology evidence="1">Multi-pass membrane protein</topology>
    </subcellularLocation>
</comment>
<dbReference type="Proteomes" id="UP000650081">
    <property type="component" value="Unassembled WGS sequence"/>
</dbReference>
<dbReference type="PROSITE" id="PS51202">
    <property type="entry name" value="RCK_C"/>
    <property type="match status" value="2"/>
</dbReference>
<keyword evidence="3 7" id="KW-0812">Transmembrane</keyword>
<gene>
    <name evidence="9" type="ORF">H9S92_19880</name>
</gene>
<keyword evidence="5 7" id="KW-1133">Transmembrane helix</keyword>
<organism evidence="9 10">
    <name type="scientific">Neolewinella lacunae</name>
    <dbReference type="NCBI Taxonomy" id="1517758"/>
    <lineage>
        <taxon>Bacteria</taxon>
        <taxon>Pseudomonadati</taxon>
        <taxon>Bacteroidota</taxon>
        <taxon>Saprospiria</taxon>
        <taxon>Saprospirales</taxon>
        <taxon>Lewinellaceae</taxon>
        <taxon>Neolewinella</taxon>
    </lineage>
</organism>
<evidence type="ECO:0000256" key="2">
    <source>
        <dbReference type="ARBA" id="ARBA00022448"/>
    </source>
</evidence>
<dbReference type="InterPro" id="IPR004680">
    <property type="entry name" value="Cit_transptr-like_dom"/>
</dbReference>
<evidence type="ECO:0000256" key="1">
    <source>
        <dbReference type="ARBA" id="ARBA00004141"/>
    </source>
</evidence>
<feature type="transmembrane region" description="Helical" evidence="7">
    <location>
        <begin position="583"/>
        <end position="603"/>
    </location>
</feature>
<dbReference type="InterPro" id="IPR031312">
    <property type="entry name" value="Na/sul_symport_CS"/>
</dbReference>
<comment type="caution">
    <text evidence="9">The sequence shown here is derived from an EMBL/GenBank/DDBJ whole genome shotgun (WGS) entry which is preliminary data.</text>
</comment>
<dbReference type="InterPro" id="IPR051679">
    <property type="entry name" value="DASS-Related_Transporters"/>
</dbReference>
<dbReference type="AlphaFoldDB" id="A0A923PTC0"/>
<evidence type="ECO:0000256" key="5">
    <source>
        <dbReference type="ARBA" id="ARBA00022989"/>
    </source>
</evidence>
<evidence type="ECO:0000313" key="10">
    <source>
        <dbReference type="Proteomes" id="UP000650081"/>
    </source>
</evidence>